<protein>
    <submittedName>
        <fullName evidence="4">Carcinoembryonic antigen-related cell adhesion molecule 1-like</fullName>
    </submittedName>
</protein>
<name>A0A9R0AVP9_CYPCA</name>
<feature type="chain" id="PRO_5040356070" evidence="2">
    <location>
        <begin position="22"/>
        <end position="417"/>
    </location>
</feature>
<feature type="signal peptide" evidence="2">
    <location>
        <begin position="1"/>
        <end position="21"/>
    </location>
</feature>
<evidence type="ECO:0000313" key="4">
    <source>
        <dbReference type="RefSeq" id="XP_042612025.1"/>
    </source>
</evidence>
<evidence type="ECO:0000256" key="2">
    <source>
        <dbReference type="SAM" id="SignalP"/>
    </source>
</evidence>
<feature type="domain" description="Immunoglobulin" evidence="3">
    <location>
        <begin position="25"/>
        <end position="123"/>
    </location>
</feature>
<evidence type="ECO:0000259" key="3">
    <source>
        <dbReference type="SMART" id="SM00409"/>
    </source>
</evidence>
<dbReference type="PANTHER" id="PTHR21063">
    <property type="entry name" value="LFA-3"/>
    <property type="match status" value="1"/>
</dbReference>
<dbReference type="GeneID" id="109100286"/>
<dbReference type="AlphaFoldDB" id="A0A9R0AVP9"/>
<dbReference type="InterPro" id="IPR003599">
    <property type="entry name" value="Ig_sub"/>
</dbReference>
<dbReference type="KEGG" id="ccar:109100286"/>
<dbReference type="RefSeq" id="XP_042612025.1">
    <property type="nucleotide sequence ID" value="XM_042756091.1"/>
</dbReference>
<reference evidence="4" key="1">
    <citation type="submission" date="2025-08" db="UniProtKB">
        <authorList>
            <consortium name="RefSeq"/>
        </authorList>
    </citation>
    <scope>IDENTIFICATION</scope>
    <source>
        <tissue evidence="4">Muscle</tissue>
    </source>
</reference>
<accession>A0A9R0AVP9</accession>
<dbReference type="SMART" id="SM00409">
    <property type="entry name" value="IG"/>
    <property type="match status" value="2"/>
</dbReference>
<organism evidence="4">
    <name type="scientific">Cyprinus carpio</name>
    <name type="common">Common carp</name>
    <dbReference type="NCBI Taxonomy" id="7962"/>
    <lineage>
        <taxon>Eukaryota</taxon>
        <taxon>Metazoa</taxon>
        <taxon>Chordata</taxon>
        <taxon>Craniata</taxon>
        <taxon>Vertebrata</taxon>
        <taxon>Euteleostomi</taxon>
        <taxon>Actinopterygii</taxon>
        <taxon>Neopterygii</taxon>
        <taxon>Teleostei</taxon>
        <taxon>Ostariophysi</taxon>
        <taxon>Cypriniformes</taxon>
        <taxon>Cyprinidae</taxon>
        <taxon>Cyprininae</taxon>
        <taxon>Cyprinus</taxon>
    </lineage>
</organism>
<proteinExistence type="predicted"/>
<feature type="domain" description="Immunoglobulin" evidence="3">
    <location>
        <begin position="239"/>
        <end position="340"/>
    </location>
</feature>
<dbReference type="PANTHER" id="PTHR21063:SF4">
    <property type="entry name" value="CD48 ANTIGEN-RELATED"/>
    <property type="match status" value="1"/>
</dbReference>
<evidence type="ECO:0000256" key="1">
    <source>
        <dbReference type="SAM" id="Phobius"/>
    </source>
</evidence>
<dbReference type="OrthoDB" id="8945202at2759"/>
<gene>
    <name evidence="4" type="primary">LOC109100286</name>
</gene>
<sequence>MNVSVLLGVCALFLSAVSSDGEEVLSVPVSVEGDPVTINTDVTVTPQQNIKWYFNDIRIAQIIGGQSYICTDAECPETFRDRLKLDHQTGSLTIMNSRTTDSGLYRLQISSRISNTIFNVTVIGTSGADRDVSVMEGDSVTLHTDIKTNQNDRIKWFYNDTRIAQINGGQSLICTDVQCPERFRDRLKRLADQEQQQNQCKDFLCLCKRKVQIISSSSASSSEKNVNITVRGVPEGDEIKRKSVKEGESVTLDPCVERKAKNLMSWYFNDICIAEINGHQSEICTVDQCKERFRDRLKVNQTGSLTIMNTRTTDAGLYKLEITSSRFSIHRRRRRSISVTSVKRFSVSVIKLGLSSGAVAGIVLAVLFVAAVPVLVRFTITETSFTPVQQEVSITGYNKICDFIVQIDLKEPHYTAK</sequence>
<keyword evidence="2" id="KW-0732">Signal</keyword>
<keyword evidence="1" id="KW-0812">Transmembrane</keyword>
<dbReference type="Proteomes" id="UP001155660">
    <property type="component" value="Unplaced"/>
</dbReference>
<keyword evidence="1" id="KW-1133">Transmembrane helix</keyword>
<keyword evidence="1" id="KW-0472">Membrane</keyword>
<feature type="transmembrane region" description="Helical" evidence="1">
    <location>
        <begin position="352"/>
        <end position="376"/>
    </location>
</feature>